<accession>A0A3P8CSY1</accession>
<keyword evidence="2" id="KW-1185">Reference proteome</keyword>
<reference evidence="3" key="2">
    <citation type="submission" date="2019-09" db="UniProtKB">
        <authorList>
            <consortium name="WormBaseParasite"/>
        </authorList>
    </citation>
    <scope>IDENTIFICATION</scope>
</reference>
<gene>
    <name evidence="1" type="ORF">HPBE_LOCUS20986</name>
</gene>
<evidence type="ECO:0000313" key="3">
    <source>
        <dbReference type="WBParaSite" id="HPBE_0002098701-mRNA-1"/>
    </source>
</evidence>
<evidence type="ECO:0000313" key="2">
    <source>
        <dbReference type="Proteomes" id="UP000050761"/>
    </source>
</evidence>
<dbReference type="OrthoDB" id="5900208at2759"/>
<evidence type="ECO:0000313" key="1">
    <source>
        <dbReference type="EMBL" id="VDP22794.1"/>
    </source>
</evidence>
<dbReference type="AlphaFoldDB" id="A0A183GF36"/>
<organism evidence="2 3">
    <name type="scientific">Heligmosomoides polygyrus</name>
    <name type="common">Parasitic roundworm</name>
    <dbReference type="NCBI Taxonomy" id="6339"/>
    <lineage>
        <taxon>Eukaryota</taxon>
        <taxon>Metazoa</taxon>
        <taxon>Ecdysozoa</taxon>
        <taxon>Nematoda</taxon>
        <taxon>Chromadorea</taxon>
        <taxon>Rhabditida</taxon>
        <taxon>Rhabditina</taxon>
        <taxon>Rhabditomorpha</taxon>
        <taxon>Strongyloidea</taxon>
        <taxon>Heligmosomidae</taxon>
        <taxon>Heligmosomoides</taxon>
    </lineage>
</organism>
<dbReference type="WBParaSite" id="HPBE_0002098701-mRNA-1">
    <property type="protein sequence ID" value="HPBE_0002098701-mRNA-1"/>
    <property type="gene ID" value="HPBE_0002098701"/>
</dbReference>
<dbReference type="Proteomes" id="UP000050761">
    <property type="component" value="Unassembled WGS sequence"/>
</dbReference>
<proteinExistence type="predicted"/>
<reference evidence="1 2" key="1">
    <citation type="submission" date="2018-11" db="EMBL/GenBank/DDBJ databases">
        <authorList>
            <consortium name="Pathogen Informatics"/>
        </authorList>
    </citation>
    <scope>NUCLEOTIDE SEQUENCE [LARGE SCALE GENOMIC DNA]</scope>
</reference>
<name>A0A183GF36_HELPZ</name>
<dbReference type="EMBL" id="UZAH01032599">
    <property type="protein sequence ID" value="VDP22794.1"/>
    <property type="molecule type" value="Genomic_DNA"/>
</dbReference>
<sequence length="106" mass="11999">MRIKPQKFQHSIFKMSLSSDTQTADIDACDATTILHYVGPKLDAMQDAIDKMQTMMEPLSAGMKIQLERSAPRSSRAFCTFVENRDNLHTARCTRYPDTVSRTVQA</sequence>
<protein>
    <submittedName>
        <fullName evidence="3">DHR-2 domain-containing protein</fullName>
    </submittedName>
</protein>
<accession>A0A183GF36</accession>